<gene>
    <name evidence="2" type="ORF">CVT26_009170</name>
</gene>
<feature type="region of interest" description="Disordered" evidence="1">
    <location>
        <begin position="1"/>
        <end position="68"/>
    </location>
</feature>
<sequence>MQIPLPPSNLAGSGSLTATGRIPTAPQGAGPPPGPSMIPPMGPRPLAMGGVPPPPSLNSQMPVDAPQSGVRGIVPAQRQFSGVLSSETPMKFQLSWWSDLVKEYFTPNAELKLTLWKDNAKNEAKPFQIGVPIMPRFFLVTTQSGVKSMSFTLDGARERPYQPSQQQPHTMIECVSAVWTFRYTNGYIVHLRGPLTAHVVAASPVPPGTLNINPVQQWSLKFDELAFDATVHEKFVQLDAILGQRTISPLSPRIRNMNLAMHNSPGTTAAQFQQAQHQSDEEKRYEEPRMLINHASIPGEPVNAFGIPQATMRCLELAESVTSMGDLIVYSTETQLGPMARLQLPADALKKLAQRIREQNAAGAAGGSQQQSQQQQQQQQLQQPPPLPLQQQQQQIPPPQFMNTMPQNMNPSNPNNMNNSIAGPSNPNPFSYQQPGTLYSSAPPSVTNPPNLIASSSMSSPQNTSSSSTANSPEKQLKTIPQQQQAQQQQGGQGSQAQQQAPTPSQSGAAASPAVSSGTTTNTPALANATPKRKLGDASSPTTGTSDQPPPKRNARKRGRTNTNSGAG</sequence>
<dbReference type="Proteomes" id="UP000284706">
    <property type="component" value="Unassembled WGS sequence"/>
</dbReference>
<dbReference type="EMBL" id="NHYE01001046">
    <property type="protein sequence ID" value="PPQ99793.1"/>
    <property type="molecule type" value="Genomic_DNA"/>
</dbReference>
<evidence type="ECO:0000313" key="3">
    <source>
        <dbReference type="Proteomes" id="UP000284706"/>
    </source>
</evidence>
<proteinExistence type="predicted"/>
<accession>A0A409Y9Z7</accession>
<comment type="caution">
    <text evidence="2">The sequence shown here is derived from an EMBL/GenBank/DDBJ whole genome shotgun (WGS) entry which is preliminary data.</text>
</comment>
<evidence type="ECO:0008006" key="4">
    <source>
        <dbReference type="Google" id="ProtNLM"/>
    </source>
</evidence>
<feature type="compositionally biased region" description="Pro residues" evidence="1">
    <location>
        <begin position="29"/>
        <end position="43"/>
    </location>
</feature>
<feature type="region of interest" description="Disordered" evidence="1">
    <location>
        <begin position="359"/>
        <end position="568"/>
    </location>
</feature>
<dbReference type="InterPro" id="IPR029005">
    <property type="entry name" value="LIM-bd/SEUSS"/>
</dbReference>
<protein>
    <recommendedName>
        <fullName evidence="4">LIM interaction domain-containing protein</fullName>
    </recommendedName>
</protein>
<dbReference type="Pfam" id="PF01803">
    <property type="entry name" value="LIM_bind"/>
    <property type="match status" value="1"/>
</dbReference>
<name>A0A409Y9Z7_9AGAR</name>
<dbReference type="InParanoid" id="A0A409Y9Z7"/>
<evidence type="ECO:0000256" key="1">
    <source>
        <dbReference type="SAM" id="MobiDB-lite"/>
    </source>
</evidence>
<evidence type="ECO:0000313" key="2">
    <source>
        <dbReference type="EMBL" id="PPQ99793.1"/>
    </source>
</evidence>
<dbReference type="PANTHER" id="PTHR10378">
    <property type="entry name" value="LIM DOMAIN-BINDING PROTEIN"/>
    <property type="match status" value="1"/>
</dbReference>
<keyword evidence="3" id="KW-1185">Reference proteome</keyword>
<organism evidence="2 3">
    <name type="scientific">Gymnopilus dilepis</name>
    <dbReference type="NCBI Taxonomy" id="231916"/>
    <lineage>
        <taxon>Eukaryota</taxon>
        <taxon>Fungi</taxon>
        <taxon>Dikarya</taxon>
        <taxon>Basidiomycota</taxon>
        <taxon>Agaricomycotina</taxon>
        <taxon>Agaricomycetes</taxon>
        <taxon>Agaricomycetidae</taxon>
        <taxon>Agaricales</taxon>
        <taxon>Agaricineae</taxon>
        <taxon>Hymenogastraceae</taxon>
        <taxon>Gymnopilus</taxon>
    </lineage>
</organism>
<feature type="compositionally biased region" description="Low complexity" evidence="1">
    <location>
        <begin position="454"/>
        <end position="473"/>
    </location>
</feature>
<reference evidence="2 3" key="1">
    <citation type="journal article" date="2018" name="Evol. Lett.">
        <title>Horizontal gene cluster transfer increased hallucinogenic mushroom diversity.</title>
        <authorList>
            <person name="Reynolds H.T."/>
            <person name="Vijayakumar V."/>
            <person name="Gluck-Thaler E."/>
            <person name="Korotkin H.B."/>
            <person name="Matheny P.B."/>
            <person name="Slot J.C."/>
        </authorList>
    </citation>
    <scope>NUCLEOTIDE SEQUENCE [LARGE SCALE GENOMIC DNA]</scope>
    <source>
        <strain evidence="2 3">SRW20</strain>
    </source>
</reference>
<feature type="compositionally biased region" description="Low complexity" evidence="1">
    <location>
        <begin position="369"/>
        <end position="382"/>
    </location>
</feature>
<dbReference type="OrthoDB" id="774557at2759"/>
<feature type="compositionally biased region" description="Polar residues" evidence="1">
    <location>
        <begin position="420"/>
        <end position="450"/>
    </location>
</feature>
<feature type="compositionally biased region" description="Low complexity" evidence="1">
    <location>
        <begin position="481"/>
        <end position="530"/>
    </location>
</feature>
<dbReference type="AlphaFoldDB" id="A0A409Y9Z7"/>
<feature type="compositionally biased region" description="Low complexity" evidence="1">
    <location>
        <begin position="402"/>
        <end position="419"/>
    </location>
</feature>